<dbReference type="Pfam" id="PF00072">
    <property type="entry name" value="Response_reg"/>
    <property type="match status" value="1"/>
</dbReference>
<dbReference type="PROSITE" id="PS50109">
    <property type="entry name" value="HIS_KIN"/>
    <property type="match status" value="1"/>
</dbReference>
<sequence length="647" mass="72120">MTQRKNKRWLGIDKQLVIVTVLTSVVLALISASINFYMNYKAELSELKQDLQQLKDSNINSFSQSLWVEDREQLTSLSLGLLKNPSIQYIKIEDHFGEAMSFGTPVENNRIISVWKLTHQMGDKTYNLATLTINSDLAPIYSNLLNNFLLILVMTAIETFLVVSVLILIVIKLIVRPIGELSDAMADFEGPIPNHVNLPSRWFNDELTLLTNKYNTCVAQLNQSYAELVSAKQKAEVANQKKSEFLANMSHEIRTPMNGIIGIAALLEDLDSTPQQKEYLQVLNASSHTLLDIINEILDFSKIEAGHFTLENTPFDLHNIIQQQANIYTIKAQEKGLQFSCDIAADIPHLLNGDPTRLTQVISNLLSNATKFTDNGSICLDIKLQNISDENATVKVSVRDTGIGIAKDKLEDIFDKFQQADGSTTRKYGGTGLGLAISKKIVELMGGTLQVVSQEGLGSQFFFEIVLPIEQQKIGQQGAKKPLQNICDFPSNPEMPTLDLSHITCPENAPRILLVEDTLVNQQVIKIMLGNMGLPVEIAENGREAILLCLDNQYDAVLMDCHMPELDGFEATKRIRSNGKPWAKHVPIIAVTANVISEDKQKCFDVGMNDFIPKPLTPEVLRDVLSKYINLQGLTKELENKKSQSIN</sequence>
<evidence type="ECO:0000313" key="10">
    <source>
        <dbReference type="EMBL" id="CAH0539640.1"/>
    </source>
</evidence>
<evidence type="ECO:0000256" key="4">
    <source>
        <dbReference type="ARBA" id="ARBA00022801"/>
    </source>
</evidence>
<reference evidence="10" key="1">
    <citation type="submission" date="2021-11" db="EMBL/GenBank/DDBJ databases">
        <authorList>
            <person name="Rodrigo-Torres L."/>
            <person name="Arahal R. D."/>
            <person name="Lucena T."/>
        </authorList>
    </citation>
    <scope>NUCLEOTIDE SEQUENCE</scope>
    <source>
        <strain evidence="10">CECT 7928</strain>
    </source>
</reference>
<keyword evidence="3 6" id="KW-0597">Phosphoprotein</keyword>
<dbReference type="RefSeq" id="WP_237361615.1">
    <property type="nucleotide sequence ID" value="NZ_CAKLDM010000002.1"/>
</dbReference>
<name>A0ABN8E4J9_9VIBR</name>
<feature type="transmembrane region" description="Helical" evidence="7">
    <location>
        <begin position="148"/>
        <end position="175"/>
    </location>
</feature>
<dbReference type="Gene3D" id="3.30.565.10">
    <property type="entry name" value="Histidine kinase-like ATPase, C-terminal domain"/>
    <property type="match status" value="1"/>
</dbReference>
<dbReference type="SMART" id="SM00388">
    <property type="entry name" value="HisKA"/>
    <property type="match status" value="1"/>
</dbReference>
<accession>A0ABN8E4J9</accession>
<dbReference type="InterPro" id="IPR036890">
    <property type="entry name" value="HATPase_C_sf"/>
</dbReference>
<keyword evidence="5" id="KW-0902">Two-component regulatory system</keyword>
<feature type="domain" description="Response regulatory" evidence="9">
    <location>
        <begin position="511"/>
        <end position="629"/>
    </location>
</feature>
<dbReference type="SUPFAM" id="SSF55874">
    <property type="entry name" value="ATPase domain of HSP90 chaperone/DNA topoisomerase II/histidine kinase"/>
    <property type="match status" value="1"/>
</dbReference>
<evidence type="ECO:0000313" key="11">
    <source>
        <dbReference type="Proteomes" id="UP000838748"/>
    </source>
</evidence>
<dbReference type="Gene3D" id="1.10.287.130">
    <property type="match status" value="1"/>
</dbReference>
<keyword evidence="7" id="KW-0812">Transmembrane</keyword>
<dbReference type="Pfam" id="PF00512">
    <property type="entry name" value="HisKA"/>
    <property type="match status" value="1"/>
</dbReference>
<gene>
    <name evidence="10" type="primary">rcsC_21</name>
    <name evidence="10" type="ORF">VMF7928_02317</name>
</gene>
<dbReference type="SUPFAM" id="SSF52172">
    <property type="entry name" value="CheY-like"/>
    <property type="match status" value="1"/>
</dbReference>
<dbReference type="EMBL" id="CAKLDM010000002">
    <property type="protein sequence ID" value="CAH0539640.1"/>
    <property type="molecule type" value="Genomic_DNA"/>
</dbReference>
<evidence type="ECO:0000256" key="1">
    <source>
        <dbReference type="ARBA" id="ARBA00000085"/>
    </source>
</evidence>
<feature type="domain" description="Histidine kinase" evidence="8">
    <location>
        <begin position="248"/>
        <end position="469"/>
    </location>
</feature>
<proteinExistence type="predicted"/>
<dbReference type="InterPro" id="IPR033414">
    <property type="entry name" value="Sensor_dom"/>
</dbReference>
<dbReference type="InterPro" id="IPR003594">
    <property type="entry name" value="HATPase_dom"/>
</dbReference>
<keyword evidence="10" id="KW-0418">Kinase</keyword>
<dbReference type="GO" id="GO:0004673">
    <property type="term" value="F:protein histidine kinase activity"/>
    <property type="evidence" value="ECO:0007669"/>
    <property type="project" value="UniProtKB-EC"/>
</dbReference>
<keyword evidence="7" id="KW-1133">Transmembrane helix</keyword>
<evidence type="ECO:0000259" key="9">
    <source>
        <dbReference type="PROSITE" id="PS50110"/>
    </source>
</evidence>
<dbReference type="InterPro" id="IPR005467">
    <property type="entry name" value="His_kinase_dom"/>
</dbReference>
<dbReference type="InterPro" id="IPR001789">
    <property type="entry name" value="Sig_transdc_resp-reg_receiver"/>
</dbReference>
<dbReference type="Gene3D" id="6.10.340.10">
    <property type="match status" value="1"/>
</dbReference>
<protein>
    <recommendedName>
        <fullName evidence="2">histidine kinase</fullName>
        <ecNumber evidence="2">2.7.13.3</ecNumber>
    </recommendedName>
</protein>
<keyword evidence="11" id="KW-1185">Reference proteome</keyword>
<keyword evidence="7" id="KW-0472">Membrane</keyword>
<dbReference type="PRINTS" id="PR00344">
    <property type="entry name" value="BCTRLSENSOR"/>
</dbReference>
<dbReference type="Pfam" id="PF02518">
    <property type="entry name" value="HATPase_c"/>
    <property type="match status" value="1"/>
</dbReference>
<organism evidence="10 11">
    <name type="scientific">Vibrio marisflavi CECT 7928</name>
    <dbReference type="NCBI Taxonomy" id="634439"/>
    <lineage>
        <taxon>Bacteria</taxon>
        <taxon>Pseudomonadati</taxon>
        <taxon>Pseudomonadota</taxon>
        <taxon>Gammaproteobacteria</taxon>
        <taxon>Vibrionales</taxon>
        <taxon>Vibrionaceae</taxon>
        <taxon>Vibrio</taxon>
    </lineage>
</organism>
<dbReference type="InterPro" id="IPR036097">
    <property type="entry name" value="HisK_dim/P_sf"/>
</dbReference>
<dbReference type="PANTHER" id="PTHR45339:SF1">
    <property type="entry name" value="HYBRID SIGNAL TRANSDUCTION HISTIDINE KINASE J"/>
    <property type="match status" value="1"/>
</dbReference>
<dbReference type="InterPro" id="IPR003661">
    <property type="entry name" value="HisK_dim/P_dom"/>
</dbReference>
<dbReference type="SUPFAM" id="SSF47384">
    <property type="entry name" value="Homodimeric domain of signal transducing histidine kinase"/>
    <property type="match status" value="1"/>
</dbReference>
<evidence type="ECO:0000256" key="6">
    <source>
        <dbReference type="PROSITE-ProRule" id="PRU00169"/>
    </source>
</evidence>
<evidence type="ECO:0000256" key="3">
    <source>
        <dbReference type="ARBA" id="ARBA00022553"/>
    </source>
</evidence>
<dbReference type="CDD" id="cd17546">
    <property type="entry name" value="REC_hyHK_CKI1_RcsC-like"/>
    <property type="match status" value="1"/>
</dbReference>
<dbReference type="SMART" id="SM00387">
    <property type="entry name" value="HATPase_c"/>
    <property type="match status" value="1"/>
</dbReference>
<dbReference type="CDD" id="cd16922">
    <property type="entry name" value="HATPase_EvgS-ArcB-TorS-like"/>
    <property type="match status" value="1"/>
</dbReference>
<dbReference type="Pfam" id="PF17149">
    <property type="entry name" value="CHASE5"/>
    <property type="match status" value="1"/>
</dbReference>
<evidence type="ECO:0000256" key="5">
    <source>
        <dbReference type="ARBA" id="ARBA00023012"/>
    </source>
</evidence>
<dbReference type="CDD" id="cd00082">
    <property type="entry name" value="HisKA"/>
    <property type="match status" value="1"/>
</dbReference>
<dbReference type="PROSITE" id="PS50110">
    <property type="entry name" value="RESPONSE_REGULATORY"/>
    <property type="match status" value="1"/>
</dbReference>
<dbReference type="SMART" id="SM00448">
    <property type="entry name" value="REC"/>
    <property type="match status" value="1"/>
</dbReference>
<feature type="modified residue" description="4-aspartylphosphate" evidence="6">
    <location>
        <position position="560"/>
    </location>
</feature>
<dbReference type="InterPro" id="IPR004358">
    <property type="entry name" value="Sig_transdc_His_kin-like_C"/>
</dbReference>
<comment type="caution">
    <text evidence="10">The sequence shown here is derived from an EMBL/GenBank/DDBJ whole genome shotgun (WGS) entry which is preliminary data.</text>
</comment>
<keyword evidence="4" id="KW-0378">Hydrolase</keyword>
<evidence type="ECO:0000256" key="2">
    <source>
        <dbReference type="ARBA" id="ARBA00012438"/>
    </source>
</evidence>
<evidence type="ECO:0000256" key="7">
    <source>
        <dbReference type="SAM" id="Phobius"/>
    </source>
</evidence>
<comment type="catalytic activity">
    <reaction evidence="1">
        <text>ATP + protein L-histidine = ADP + protein N-phospho-L-histidine.</text>
        <dbReference type="EC" id="2.7.13.3"/>
    </reaction>
</comment>
<dbReference type="InterPro" id="IPR011006">
    <property type="entry name" value="CheY-like_superfamily"/>
</dbReference>
<evidence type="ECO:0000259" key="8">
    <source>
        <dbReference type="PROSITE" id="PS50109"/>
    </source>
</evidence>
<keyword evidence="10" id="KW-0808">Transferase</keyword>
<dbReference type="Gene3D" id="3.40.50.2300">
    <property type="match status" value="1"/>
</dbReference>
<feature type="transmembrane region" description="Helical" evidence="7">
    <location>
        <begin position="16"/>
        <end position="38"/>
    </location>
</feature>
<dbReference type="PANTHER" id="PTHR45339">
    <property type="entry name" value="HYBRID SIGNAL TRANSDUCTION HISTIDINE KINASE J"/>
    <property type="match status" value="1"/>
</dbReference>
<dbReference type="Proteomes" id="UP000838748">
    <property type="component" value="Unassembled WGS sequence"/>
</dbReference>
<dbReference type="EC" id="2.7.13.3" evidence="2"/>